<dbReference type="SUPFAM" id="SSF50331">
    <property type="entry name" value="MOP-like"/>
    <property type="match status" value="1"/>
</dbReference>
<dbReference type="InterPro" id="IPR017871">
    <property type="entry name" value="ABC_transporter-like_CS"/>
</dbReference>
<evidence type="ECO:0000256" key="4">
    <source>
        <dbReference type="SAM" id="MobiDB-lite"/>
    </source>
</evidence>
<dbReference type="GO" id="GO:0005524">
    <property type="term" value="F:ATP binding"/>
    <property type="evidence" value="ECO:0007669"/>
    <property type="project" value="UniProtKB-KW"/>
</dbReference>
<dbReference type="Gene3D" id="3.40.50.300">
    <property type="entry name" value="P-loop containing nucleotide triphosphate hydrolases"/>
    <property type="match status" value="1"/>
</dbReference>
<gene>
    <name evidence="6" type="ORF">EVC62_07875</name>
</gene>
<dbReference type="InterPro" id="IPR003439">
    <property type="entry name" value="ABC_transporter-like_ATP-bd"/>
</dbReference>
<accession>A0ABY8FH81</accession>
<dbReference type="Proteomes" id="UP001321526">
    <property type="component" value="Chromosome"/>
</dbReference>
<dbReference type="InterPro" id="IPR050093">
    <property type="entry name" value="ABC_SmlMolc_Importer"/>
</dbReference>
<dbReference type="PANTHER" id="PTHR42781:SF4">
    <property type="entry name" value="SPERMIDINE_PUTRESCINE IMPORT ATP-BINDING PROTEIN POTA"/>
    <property type="match status" value="1"/>
</dbReference>
<feature type="region of interest" description="Disordered" evidence="4">
    <location>
        <begin position="1"/>
        <end position="27"/>
    </location>
</feature>
<evidence type="ECO:0000259" key="5">
    <source>
        <dbReference type="PROSITE" id="PS50893"/>
    </source>
</evidence>
<evidence type="ECO:0000256" key="3">
    <source>
        <dbReference type="ARBA" id="ARBA00022840"/>
    </source>
</evidence>
<keyword evidence="2" id="KW-0547">Nucleotide-binding</keyword>
<dbReference type="Pfam" id="PF00005">
    <property type="entry name" value="ABC_tran"/>
    <property type="match status" value="1"/>
</dbReference>
<dbReference type="Pfam" id="PF08402">
    <property type="entry name" value="TOBE_2"/>
    <property type="match status" value="1"/>
</dbReference>
<reference evidence="6 7" key="1">
    <citation type="submission" date="2019-01" db="EMBL/GenBank/DDBJ databases">
        <title>Genome sequence of Salinicola endophyticus REST5.</title>
        <authorList>
            <person name="Nascimento F.X."/>
        </authorList>
    </citation>
    <scope>NUCLEOTIDE SEQUENCE [LARGE SCALE GENOMIC DNA]</scope>
    <source>
        <strain evidence="6 7">REST5</strain>
    </source>
</reference>
<evidence type="ECO:0000256" key="2">
    <source>
        <dbReference type="ARBA" id="ARBA00022741"/>
    </source>
</evidence>
<evidence type="ECO:0000313" key="7">
    <source>
        <dbReference type="Proteomes" id="UP001321526"/>
    </source>
</evidence>
<dbReference type="PANTHER" id="PTHR42781">
    <property type="entry name" value="SPERMIDINE/PUTRESCINE IMPORT ATP-BINDING PROTEIN POTA"/>
    <property type="match status" value="1"/>
</dbReference>
<proteinExistence type="predicted"/>
<dbReference type="InterPro" id="IPR008995">
    <property type="entry name" value="Mo/tungstate-bd_C_term_dom"/>
</dbReference>
<evidence type="ECO:0000313" key="6">
    <source>
        <dbReference type="EMBL" id="WFF41430.1"/>
    </source>
</evidence>
<keyword evidence="3 6" id="KW-0067">ATP-binding</keyword>
<dbReference type="InterPro" id="IPR013611">
    <property type="entry name" value="Transp-assoc_OB_typ2"/>
</dbReference>
<dbReference type="SMART" id="SM00382">
    <property type="entry name" value="AAA"/>
    <property type="match status" value="1"/>
</dbReference>
<evidence type="ECO:0000256" key="1">
    <source>
        <dbReference type="ARBA" id="ARBA00022448"/>
    </source>
</evidence>
<dbReference type="InterPro" id="IPR027417">
    <property type="entry name" value="P-loop_NTPase"/>
</dbReference>
<protein>
    <submittedName>
        <fullName evidence="6">ABC transporter ATP-binding protein</fullName>
    </submittedName>
</protein>
<feature type="domain" description="ABC transporter" evidence="5">
    <location>
        <begin position="34"/>
        <end position="266"/>
    </location>
</feature>
<keyword evidence="1" id="KW-0813">Transport</keyword>
<sequence length="360" mass="38715">MNIATPARSVASGTTGAPPHPSTAKTPTATALAIRLTHCAKTWPDGTRALEPLDLEVQAGETLALLGPSGCGKTTLLRMICGLEQADDGSRIDFGDTDITRVAPEARGVGVVFQGYALFPNMSVAGNVGYGLKIRGVDAATRRRRVSEMLALVELEALAERRIDQLSGGQRQRVALARAIAIEPRVLLLDEPLTALDARLRQQLRVDLAALLHRLGITCVIVTHDQEEAMMLGDRVAVMSAGRLEQLGTPETLYRQPASPFVADFLGTLCRLQGEAVRHHHGVDTLTFRPHEVRLDAPGSGLEARIEARFFLGSHVRFELRLDDGQRCTALATASAGWQPGERVGISLIPTPPAQETLPC</sequence>
<dbReference type="PROSITE" id="PS00211">
    <property type="entry name" value="ABC_TRANSPORTER_1"/>
    <property type="match status" value="1"/>
</dbReference>
<dbReference type="RefSeq" id="WP_282236076.1">
    <property type="nucleotide sequence ID" value="NZ_CP035631.1"/>
</dbReference>
<organism evidence="6 7">
    <name type="scientific">Salinicola endophyticus</name>
    <dbReference type="NCBI Taxonomy" id="1949083"/>
    <lineage>
        <taxon>Bacteria</taxon>
        <taxon>Pseudomonadati</taxon>
        <taxon>Pseudomonadota</taxon>
        <taxon>Gammaproteobacteria</taxon>
        <taxon>Oceanospirillales</taxon>
        <taxon>Halomonadaceae</taxon>
        <taxon>Salinicola</taxon>
    </lineage>
</organism>
<dbReference type="PROSITE" id="PS50893">
    <property type="entry name" value="ABC_TRANSPORTER_2"/>
    <property type="match status" value="1"/>
</dbReference>
<keyword evidence="7" id="KW-1185">Reference proteome</keyword>
<dbReference type="InterPro" id="IPR003593">
    <property type="entry name" value="AAA+_ATPase"/>
</dbReference>
<dbReference type="EMBL" id="CP035631">
    <property type="protein sequence ID" value="WFF41430.1"/>
    <property type="molecule type" value="Genomic_DNA"/>
</dbReference>
<name>A0ABY8FH81_9GAMM</name>
<dbReference type="SUPFAM" id="SSF52540">
    <property type="entry name" value="P-loop containing nucleoside triphosphate hydrolases"/>
    <property type="match status" value="1"/>
</dbReference>